<dbReference type="AlphaFoldDB" id="A0A7X9XAX3"/>
<dbReference type="EMBL" id="JABANE010000054">
    <property type="protein sequence ID" value="NME70048.1"/>
    <property type="molecule type" value="Genomic_DNA"/>
</dbReference>
<dbReference type="Proteomes" id="UP000576082">
    <property type="component" value="Unassembled WGS sequence"/>
</dbReference>
<sequence length="71" mass="8175">MESNIQKSFQNGPFSDTVSYKSDKGEISLVYPCYVKHGKYEIYDLKGNLFRKSETYSSVEQAEQRIKALLS</sequence>
<feature type="region of interest" description="Disordered" evidence="1">
    <location>
        <begin position="1"/>
        <end position="20"/>
    </location>
</feature>
<reference evidence="2 3" key="1">
    <citation type="submission" date="2020-04" db="EMBL/GenBank/DDBJ databases">
        <title>Flammeovirga sp. SR4, a novel species isolated from seawater.</title>
        <authorList>
            <person name="Wang X."/>
        </authorList>
    </citation>
    <scope>NUCLEOTIDE SEQUENCE [LARGE SCALE GENOMIC DNA]</scope>
    <source>
        <strain evidence="2 3">ATCC 23126</strain>
    </source>
</reference>
<protein>
    <submittedName>
        <fullName evidence="2">Uncharacterized protein</fullName>
    </submittedName>
</protein>
<name>A0A7X9XAX3_9BACT</name>
<dbReference type="RefSeq" id="WP_169658298.1">
    <property type="nucleotide sequence ID" value="NZ_JABANE010000054.1"/>
</dbReference>
<gene>
    <name evidence="2" type="ORF">HHU12_18890</name>
</gene>
<accession>A0A7X9XAX3</accession>
<keyword evidence="3" id="KW-1185">Reference proteome</keyword>
<evidence type="ECO:0000256" key="1">
    <source>
        <dbReference type="SAM" id="MobiDB-lite"/>
    </source>
</evidence>
<organism evidence="2 3">
    <name type="scientific">Flammeovirga aprica JL-4</name>
    <dbReference type="NCBI Taxonomy" id="694437"/>
    <lineage>
        <taxon>Bacteria</taxon>
        <taxon>Pseudomonadati</taxon>
        <taxon>Bacteroidota</taxon>
        <taxon>Cytophagia</taxon>
        <taxon>Cytophagales</taxon>
        <taxon>Flammeovirgaceae</taxon>
        <taxon>Flammeovirga</taxon>
    </lineage>
</organism>
<proteinExistence type="predicted"/>
<evidence type="ECO:0000313" key="3">
    <source>
        <dbReference type="Proteomes" id="UP000576082"/>
    </source>
</evidence>
<comment type="caution">
    <text evidence="2">The sequence shown here is derived from an EMBL/GenBank/DDBJ whole genome shotgun (WGS) entry which is preliminary data.</text>
</comment>
<evidence type="ECO:0000313" key="2">
    <source>
        <dbReference type="EMBL" id="NME70048.1"/>
    </source>
</evidence>